<dbReference type="AlphaFoldDB" id="A0A9D1MV57"/>
<organism evidence="2 3">
    <name type="scientific">Candidatus Scybalenecus merdavium</name>
    <dbReference type="NCBI Taxonomy" id="2840939"/>
    <lineage>
        <taxon>Bacteria</taxon>
        <taxon>Bacillati</taxon>
        <taxon>Bacillota</taxon>
        <taxon>Clostridia</taxon>
        <taxon>Eubacteriales</taxon>
        <taxon>Oscillospiraceae</taxon>
        <taxon>Oscillospiraceae incertae sedis</taxon>
        <taxon>Candidatus Scybalenecus</taxon>
    </lineage>
</organism>
<protein>
    <submittedName>
        <fullName evidence="2">Transglutaminase domain-containing protein</fullName>
    </submittedName>
</protein>
<accession>A0A9D1MV57</accession>
<evidence type="ECO:0000259" key="1">
    <source>
        <dbReference type="Pfam" id="PF01841"/>
    </source>
</evidence>
<dbReference type="Proteomes" id="UP000824125">
    <property type="component" value="Unassembled WGS sequence"/>
</dbReference>
<reference evidence="2" key="1">
    <citation type="submission" date="2020-10" db="EMBL/GenBank/DDBJ databases">
        <authorList>
            <person name="Gilroy R."/>
        </authorList>
    </citation>
    <scope>NUCLEOTIDE SEQUENCE</scope>
    <source>
        <strain evidence="2">CHK176-6737</strain>
    </source>
</reference>
<evidence type="ECO:0000313" key="2">
    <source>
        <dbReference type="EMBL" id="HIU69358.1"/>
    </source>
</evidence>
<gene>
    <name evidence="2" type="ORF">IAD23_05300</name>
</gene>
<comment type="caution">
    <text evidence="2">The sequence shown here is derived from an EMBL/GenBank/DDBJ whole genome shotgun (WGS) entry which is preliminary data.</text>
</comment>
<dbReference type="InterPro" id="IPR038765">
    <property type="entry name" value="Papain-like_cys_pep_sf"/>
</dbReference>
<sequence>MSPLLWLKLKKYSKLENYIAFVQSTDLSKVPPLSRGDTDGLKRPDVPGLFTYLPVYDALRQKYALDTAVRGNTDFERALSVMQWLTDNTWYSGAQYHLLRDDPLQILDYAYRKPFKNAINCRFKAIVLSDLLQAFGIPAYPIAMLDANKNGNHLTVHVYLKERKQWALFDPSFNTYFTGEDGVLFNAVTLREYFLSGSRPVIHGYAFNKTQQCRQVYEQVFIRSCLTNLTTWHDNSMNGRTTKQWSGRKQFDCRLPDTEEMENGLL</sequence>
<dbReference type="Pfam" id="PF01841">
    <property type="entry name" value="Transglut_core"/>
    <property type="match status" value="1"/>
</dbReference>
<reference evidence="2" key="2">
    <citation type="journal article" date="2021" name="PeerJ">
        <title>Extensive microbial diversity within the chicken gut microbiome revealed by metagenomics and culture.</title>
        <authorList>
            <person name="Gilroy R."/>
            <person name="Ravi A."/>
            <person name="Getino M."/>
            <person name="Pursley I."/>
            <person name="Horton D.L."/>
            <person name="Alikhan N.F."/>
            <person name="Baker D."/>
            <person name="Gharbi K."/>
            <person name="Hall N."/>
            <person name="Watson M."/>
            <person name="Adriaenssens E.M."/>
            <person name="Foster-Nyarko E."/>
            <person name="Jarju S."/>
            <person name="Secka A."/>
            <person name="Antonio M."/>
            <person name="Oren A."/>
            <person name="Chaudhuri R.R."/>
            <person name="La Ragione R."/>
            <person name="Hildebrand F."/>
            <person name="Pallen M.J."/>
        </authorList>
    </citation>
    <scope>NUCLEOTIDE SEQUENCE</scope>
    <source>
        <strain evidence="2">CHK176-6737</strain>
    </source>
</reference>
<dbReference type="SUPFAM" id="SSF54001">
    <property type="entry name" value="Cysteine proteinases"/>
    <property type="match status" value="1"/>
</dbReference>
<dbReference type="EMBL" id="DVNM01000028">
    <property type="protein sequence ID" value="HIU69358.1"/>
    <property type="molecule type" value="Genomic_DNA"/>
</dbReference>
<feature type="domain" description="Transglutaminase-like" evidence="1">
    <location>
        <begin position="66"/>
        <end position="171"/>
    </location>
</feature>
<proteinExistence type="predicted"/>
<name>A0A9D1MV57_9FIRM</name>
<dbReference type="InterPro" id="IPR002931">
    <property type="entry name" value="Transglutaminase-like"/>
</dbReference>
<evidence type="ECO:0000313" key="3">
    <source>
        <dbReference type="Proteomes" id="UP000824125"/>
    </source>
</evidence>